<dbReference type="Pfam" id="PF01363">
    <property type="entry name" value="FYVE"/>
    <property type="match status" value="1"/>
</dbReference>
<evidence type="ECO:0000256" key="5">
    <source>
        <dbReference type="SAM" id="Coils"/>
    </source>
</evidence>
<dbReference type="VEuPathDB" id="FungiDB:AeMF1_019480"/>
<dbReference type="GO" id="GO:0008270">
    <property type="term" value="F:zinc ion binding"/>
    <property type="evidence" value="ECO:0007669"/>
    <property type="project" value="UniProtKB-KW"/>
</dbReference>
<feature type="compositionally biased region" description="Low complexity" evidence="6">
    <location>
        <begin position="392"/>
        <end position="401"/>
    </location>
</feature>
<dbReference type="AlphaFoldDB" id="A0A6G0X1C5"/>
<dbReference type="InterPro" id="IPR052727">
    <property type="entry name" value="Rab4/Rab5_effector"/>
</dbReference>
<feature type="compositionally biased region" description="Low complexity" evidence="6">
    <location>
        <begin position="361"/>
        <end position="385"/>
    </location>
</feature>
<reference evidence="9 10" key="1">
    <citation type="submission" date="2019-07" db="EMBL/GenBank/DDBJ databases">
        <title>Genomics analysis of Aphanomyces spp. identifies a new class of oomycete effector associated with host adaptation.</title>
        <authorList>
            <person name="Gaulin E."/>
        </authorList>
    </citation>
    <scope>NUCLEOTIDE SEQUENCE [LARGE SCALE GENOMIC DNA]</scope>
    <source>
        <strain evidence="9 10">ATCC 201684</strain>
    </source>
</reference>
<feature type="region of interest" description="Disordered" evidence="6">
    <location>
        <begin position="359"/>
        <end position="466"/>
    </location>
</feature>
<dbReference type="InterPro" id="IPR000306">
    <property type="entry name" value="Znf_FYVE"/>
</dbReference>
<accession>A0A6G0X1C5</accession>
<evidence type="ECO:0000256" key="3">
    <source>
        <dbReference type="ARBA" id="ARBA00022833"/>
    </source>
</evidence>
<dbReference type="InterPro" id="IPR036020">
    <property type="entry name" value="WW_dom_sf"/>
</dbReference>
<dbReference type="InterPro" id="IPR023393">
    <property type="entry name" value="START-like_dom_sf"/>
</dbReference>
<evidence type="ECO:0000259" key="7">
    <source>
        <dbReference type="PROSITE" id="PS50020"/>
    </source>
</evidence>
<evidence type="ECO:0000256" key="6">
    <source>
        <dbReference type="SAM" id="MobiDB-lite"/>
    </source>
</evidence>
<keyword evidence="1" id="KW-0479">Metal-binding</keyword>
<dbReference type="SUPFAM" id="SSF57903">
    <property type="entry name" value="FYVE/PHD zinc finger"/>
    <property type="match status" value="1"/>
</dbReference>
<gene>
    <name evidence="9" type="ORF">Ae201684_009491</name>
</gene>
<dbReference type="Proteomes" id="UP000481153">
    <property type="component" value="Unassembled WGS sequence"/>
</dbReference>
<comment type="caution">
    <text evidence="9">The sequence shown here is derived from an EMBL/GenBank/DDBJ whole genome shotgun (WGS) entry which is preliminary data.</text>
</comment>
<keyword evidence="5" id="KW-0175">Coiled coil</keyword>
<keyword evidence="3" id="KW-0862">Zinc</keyword>
<dbReference type="InterPro" id="IPR001202">
    <property type="entry name" value="WW_dom"/>
</dbReference>
<dbReference type="PROSITE" id="PS01159">
    <property type="entry name" value="WW_DOMAIN_1"/>
    <property type="match status" value="1"/>
</dbReference>
<evidence type="ECO:0008006" key="11">
    <source>
        <dbReference type="Google" id="ProtNLM"/>
    </source>
</evidence>
<feature type="compositionally biased region" description="Polar residues" evidence="6">
    <location>
        <begin position="409"/>
        <end position="419"/>
    </location>
</feature>
<evidence type="ECO:0000256" key="4">
    <source>
        <dbReference type="PROSITE-ProRule" id="PRU00091"/>
    </source>
</evidence>
<feature type="domain" description="FYVE-type" evidence="8">
    <location>
        <begin position="302"/>
        <end position="353"/>
    </location>
</feature>
<dbReference type="CDD" id="cd00201">
    <property type="entry name" value="WW"/>
    <property type="match status" value="1"/>
</dbReference>
<evidence type="ECO:0000259" key="8">
    <source>
        <dbReference type="PROSITE" id="PS50178"/>
    </source>
</evidence>
<dbReference type="SUPFAM" id="SSF51045">
    <property type="entry name" value="WW domain"/>
    <property type="match status" value="1"/>
</dbReference>
<protein>
    <recommendedName>
        <fullName evidence="11">FYVE-type domain-containing protein</fullName>
    </recommendedName>
</protein>
<feature type="compositionally biased region" description="Low complexity" evidence="6">
    <location>
        <begin position="448"/>
        <end position="464"/>
    </location>
</feature>
<dbReference type="InterPro" id="IPR017455">
    <property type="entry name" value="Znf_FYVE-rel"/>
</dbReference>
<dbReference type="PANTHER" id="PTHR13510:SF44">
    <property type="entry name" value="RABENOSYN-5"/>
    <property type="match status" value="1"/>
</dbReference>
<dbReference type="PROSITE" id="PS50020">
    <property type="entry name" value="WW_DOMAIN_2"/>
    <property type="match status" value="1"/>
</dbReference>
<name>A0A6G0X1C5_9STRA</name>
<dbReference type="Gene3D" id="3.30.40.10">
    <property type="entry name" value="Zinc/RING finger domain, C3HC4 (zinc finger)"/>
    <property type="match status" value="1"/>
</dbReference>
<feature type="compositionally biased region" description="Polar residues" evidence="6">
    <location>
        <begin position="427"/>
        <end position="440"/>
    </location>
</feature>
<dbReference type="InterPro" id="IPR013083">
    <property type="entry name" value="Znf_RING/FYVE/PHD"/>
</dbReference>
<feature type="coiled-coil region" evidence="5">
    <location>
        <begin position="710"/>
        <end position="789"/>
    </location>
</feature>
<dbReference type="CDD" id="cd15745">
    <property type="entry name" value="FYVE_RUFY4"/>
    <property type="match status" value="1"/>
</dbReference>
<proteinExistence type="predicted"/>
<dbReference type="SUPFAM" id="SSF55961">
    <property type="entry name" value="Bet v1-like"/>
    <property type="match status" value="1"/>
</dbReference>
<dbReference type="SMART" id="SM00064">
    <property type="entry name" value="FYVE"/>
    <property type="match status" value="1"/>
</dbReference>
<evidence type="ECO:0000256" key="1">
    <source>
        <dbReference type="ARBA" id="ARBA00022723"/>
    </source>
</evidence>
<sequence>MSIPLPRQSAFADSLSALPPLKRDEVVAYMNYIDDAVDSAICLINGLGNIRWQPVKQKGEIVISRAADEANSFSNQAAVKSVCTVNASFDEMMEHFITETTDIFREREAAIHGAEFLDGAVLHVLHPRDYSSDDSPQRFVCIKWHCLKAVAAPTKPRDYVYVEVVDSFVDEQNVRIGYRLSKSIELKNFPSFEESHRFVRASTLNLHTFHSVEMPTHPRPSGQSNGSHNMSPSAQGTYQVELRSMVLGDYNGRLPAWVVNKMSDLAALRGQAIRDFFEQQRLSTLQWVPPHNYVPVSKRAFCVICTRGFSLVRKKYNCQACGEVVCNQCSIIQSIGAKKIKTRVCIGCNLQARTTQLTTGSSRSSVASMASRPSSASSLQSPNNSFHHHSNHNSIISNPRNSSHDSPAFNHSHSMSELSKSWGPSYRRSQSEMPTEQSYVRGNVPTVRPTSSSMPRTLSSSASLPPEIATSKSLNSEILAHASIPTYQEPAPREDLDLGLGSIKISDENVNGDPLNLDMNVSIVQPNQQDYGRVSEALSDITARNSEIVSERVSERMSERMSELDVDAYDDDSGDDDGKCGRPTYNIVEEESSSETAMTSFVESTVTVATEDDENDDPVNYRPSHMAAEDYLEATRMTLAEITRGMQSVQESTELTALKLEEHEHEQVTRMSMMDHSRMSVMDHTRMSVMEQPRMSVMDTPPDVENLFVVLKLNAEIDRLQHKMETVQEGTIQLNQMNAAMNEKIHTLENRKAVVEESTEPPAYLMHKMDKINEDLKQIQHNMEKVQESTMAIESKLHENEPPAVEVPMLPESTRGGFVSFLEDSSFVPANEADAAPEGWTSVHSKVTGKMYYYNASCGQTSWTMPEEDDMAITKNYAVL</sequence>
<dbReference type="EMBL" id="VJMJ01000120">
    <property type="protein sequence ID" value="KAF0733646.1"/>
    <property type="molecule type" value="Genomic_DNA"/>
</dbReference>
<organism evidence="9 10">
    <name type="scientific">Aphanomyces euteiches</name>
    <dbReference type="NCBI Taxonomy" id="100861"/>
    <lineage>
        <taxon>Eukaryota</taxon>
        <taxon>Sar</taxon>
        <taxon>Stramenopiles</taxon>
        <taxon>Oomycota</taxon>
        <taxon>Saprolegniomycetes</taxon>
        <taxon>Saprolegniales</taxon>
        <taxon>Verrucalvaceae</taxon>
        <taxon>Aphanomyces</taxon>
    </lineage>
</organism>
<dbReference type="Gene3D" id="2.20.70.10">
    <property type="match status" value="1"/>
</dbReference>
<feature type="domain" description="WW" evidence="7">
    <location>
        <begin position="834"/>
        <end position="868"/>
    </location>
</feature>
<evidence type="ECO:0000256" key="2">
    <source>
        <dbReference type="ARBA" id="ARBA00022771"/>
    </source>
</evidence>
<keyword evidence="2 4" id="KW-0863">Zinc-finger</keyword>
<dbReference type="PROSITE" id="PS50178">
    <property type="entry name" value="ZF_FYVE"/>
    <property type="match status" value="1"/>
</dbReference>
<evidence type="ECO:0000313" key="10">
    <source>
        <dbReference type="Proteomes" id="UP000481153"/>
    </source>
</evidence>
<dbReference type="Gene3D" id="3.30.530.20">
    <property type="match status" value="1"/>
</dbReference>
<dbReference type="InterPro" id="IPR011011">
    <property type="entry name" value="Znf_FYVE_PHD"/>
</dbReference>
<dbReference type="SMART" id="SM00456">
    <property type="entry name" value="WW"/>
    <property type="match status" value="1"/>
</dbReference>
<keyword evidence="10" id="KW-1185">Reference proteome</keyword>
<evidence type="ECO:0000313" key="9">
    <source>
        <dbReference type="EMBL" id="KAF0733646.1"/>
    </source>
</evidence>
<dbReference type="PANTHER" id="PTHR13510">
    <property type="entry name" value="FYVE-FINGER-CONTAINING RAB5 EFFECTOR PROTEIN RABENOSYN-5-RELATED"/>
    <property type="match status" value="1"/>
</dbReference>